<dbReference type="Proteomes" id="UP001152888">
    <property type="component" value="Unassembled WGS sequence"/>
</dbReference>
<comment type="caution">
    <text evidence="1">The sequence shown here is derived from an EMBL/GenBank/DDBJ whole genome shotgun (WGS) entry which is preliminary data.</text>
</comment>
<name>A0A9P0QEK6_ACAOB</name>
<dbReference type="AlphaFoldDB" id="A0A9P0QEK6"/>
<evidence type="ECO:0000313" key="1">
    <source>
        <dbReference type="EMBL" id="CAH2018678.1"/>
    </source>
</evidence>
<dbReference type="GO" id="GO:0003676">
    <property type="term" value="F:nucleic acid binding"/>
    <property type="evidence" value="ECO:0007669"/>
    <property type="project" value="InterPro"/>
</dbReference>
<protein>
    <recommendedName>
        <fullName evidence="3">Transposase</fullName>
    </recommendedName>
</protein>
<evidence type="ECO:0000313" key="2">
    <source>
        <dbReference type="Proteomes" id="UP001152888"/>
    </source>
</evidence>
<evidence type="ECO:0008006" key="3">
    <source>
        <dbReference type="Google" id="ProtNLM"/>
    </source>
</evidence>
<proteinExistence type="predicted"/>
<dbReference type="InterPro" id="IPR036397">
    <property type="entry name" value="RNaseH_sf"/>
</dbReference>
<accession>A0A9P0QEK6</accession>
<keyword evidence="2" id="KW-1185">Reference proteome</keyword>
<dbReference type="EMBL" id="CAKOFQ010009882">
    <property type="protein sequence ID" value="CAH2018678.1"/>
    <property type="molecule type" value="Genomic_DNA"/>
</dbReference>
<dbReference type="PANTHER" id="PTHR47326:SF1">
    <property type="entry name" value="HTH PSQ-TYPE DOMAIN-CONTAINING PROTEIN"/>
    <property type="match status" value="1"/>
</dbReference>
<dbReference type="Gene3D" id="3.30.420.10">
    <property type="entry name" value="Ribonuclease H-like superfamily/Ribonuclease H"/>
    <property type="match status" value="1"/>
</dbReference>
<reference evidence="1" key="1">
    <citation type="submission" date="2022-03" db="EMBL/GenBank/DDBJ databases">
        <authorList>
            <person name="Sayadi A."/>
        </authorList>
    </citation>
    <scope>NUCLEOTIDE SEQUENCE</scope>
</reference>
<organism evidence="1 2">
    <name type="scientific">Acanthoscelides obtectus</name>
    <name type="common">Bean weevil</name>
    <name type="synonym">Bruchus obtectus</name>
    <dbReference type="NCBI Taxonomy" id="200917"/>
    <lineage>
        <taxon>Eukaryota</taxon>
        <taxon>Metazoa</taxon>
        <taxon>Ecdysozoa</taxon>
        <taxon>Arthropoda</taxon>
        <taxon>Hexapoda</taxon>
        <taxon>Insecta</taxon>
        <taxon>Pterygota</taxon>
        <taxon>Neoptera</taxon>
        <taxon>Endopterygota</taxon>
        <taxon>Coleoptera</taxon>
        <taxon>Polyphaga</taxon>
        <taxon>Cucujiformia</taxon>
        <taxon>Chrysomeloidea</taxon>
        <taxon>Chrysomelidae</taxon>
        <taxon>Bruchinae</taxon>
        <taxon>Bruchini</taxon>
        <taxon>Acanthoscelides</taxon>
    </lineage>
</organism>
<sequence>MLHRDQEENDYLTKILWTDESKFDRERTTNYHNLHYWAPREENPHMAKPRVHQRRFSANVWMGIIHTYLIGPVFLPDNLNGESYENFLRSELWEYLEGLPLNIRMQMIYQHDGCPAHFRLGVRQWLEISLSLDWPRWTDTVASEEPRFNTV</sequence>
<gene>
    <name evidence="1" type="ORF">ACAOBT_LOCUS36758</name>
</gene>
<dbReference type="OrthoDB" id="6622349at2759"/>
<dbReference type="PANTHER" id="PTHR47326">
    <property type="entry name" value="TRANSPOSABLE ELEMENT TC3 TRANSPOSASE-LIKE PROTEIN"/>
    <property type="match status" value="1"/>
</dbReference>